<dbReference type="OrthoDB" id="2677691at2"/>
<evidence type="ECO:0000256" key="5">
    <source>
        <dbReference type="ARBA" id="ARBA00022989"/>
    </source>
</evidence>
<evidence type="ECO:0000256" key="6">
    <source>
        <dbReference type="ARBA" id="ARBA00023136"/>
    </source>
</evidence>
<dbReference type="GO" id="GO:0043093">
    <property type="term" value="P:FtsZ-dependent cytokinesis"/>
    <property type="evidence" value="ECO:0007669"/>
    <property type="project" value="UniProtKB-UniRule"/>
</dbReference>
<dbReference type="Pfam" id="PF08478">
    <property type="entry name" value="POTRA_1"/>
    <property type="match status" value="1"/>
</dbReference>
<keyword evidence="11" id="KW-1185">Reference proteome</keyword>
<keyword evidence="7 8" id="KW-0131">Cell cycle</keyword>
<keyword evidence="4 8" id="KW-0812">Transmembrane</keyword>
<organism evidence="10 11">
    <name type="scientific">Cohnella luojiensis</name>
    <dbReference type="NCBI Taxonomy" id="652876"/>
    <lineage>
        <taxon>Bacteria</taxon>
        <taxon>Bacillati</taxon>
        <taxon>Bacillota</taxon>
        <taxon>Bacilli</taxon>
        <taxon>Bacillales</taxon>
        <taxon>Paenibacillaceae</taxon>
        <taxon>Cohnella</taxon>
    </lineage>
</organism>
<evidence type="ECO:0000256" key="4">
    <source>
        <dbReference type="ARBA" id="ARBA00022692"/>
    </source>
</evidence>
<accession>A0A4Y8M9I0</accession>
<gene>
    <name evidence="8" type="primary">divIB</name>
    <name evidence="10" type="ORF">E2980_01295</name>
</gene>
<sequence>MLYQRGGRMMAERIPVLKREDGDIPPTSRGKKLLRLVISLVIIILIVLFFRSPLSKISEIQVTGTQYLSKEEVIKELDVSIGDSFFIPGIGQLKKRVSSLKPLESVKIVKNFPGVLQVEVKEYPQVAVQLAEDGKVFAVLSNGLTLPIPEGSVLDKLILSGWKQGDANLVDLCRVLSGLPSYLLADLSEIHPDPSTSYPNRIKLFTRSRFEVVTTIDRLTDKISYLSDIVQNREPGKIIMLEADTYLPYSAENVTGSTQEAGKVKEKDSTQ</sequence>
<keyword evidence="5 8" id="KW-1133">Transmembrane helix</keyword>
<dbReference type="Gene3D" id="3.10.20.310">
    <property type="entry name" value="membrane protein fhac"/>
    <property type="match status" value="1"/>
</dbReference>
<dbReference type="InterPro" id="IPR034746">
    <property type="entry name" value="POTRA"/>
</dbReference>
<dbReference type="AlphaFoldDB" id="A0A4Y8M9I0"/>
<dbReference type="Proteomes" id="UP000297900">
    <property type="component" value="Unassembled WGS sequence"/>
</dbReference>
<protein>
    <recommendedName>
        <fullName evidence="8">Cell division protein DivIB</fullName>
    </recommendedName>
</protein>
<comment type="caution">
    <text evidence="10">The sequence shown here is derived from an EMBL/GenBank/DDBJ whole genome shotgun (WGS) entry which is preliminary data.</text>
</comment>
<dbReference type="GO" id="GO:0005886">
    <property type="term" value="C:plasma membrane"/>
    <property type="evidence" value="ECO:0007669"/>
    <property type="project" value="UniProtKB-SubCell"/>
</dbReference>
<comment type="similarity">
    <text evidence="8">Belongs to the FtsQ/DivIB family. DivIB subfamily.</text>
</comment>
<evidence type="ECO:0000256" key="3">
    <source>
        <dbReference type="ARBA" id="ARBA00022618"/>
    </source>
</evidence>
<keyword evidence="6 8" id="KW-0472">Membrane</keyword>
<feature type="transmembrane region" description="Helical" evidence="8">
    <location>
        <begin position="33"/>
        <end position="50"/>
    </location>
</feature>
<dbReference type="EMBL" id="SOMN01000001">
    <property type="protein sequence ID" value="TFE31739.1"/>
    <property type="molecule type" value="Genomic_DNA"/>
</dbReference>
<evidence type="ECO:0000313" key="11">
    <source>
        <dbReference type="Proteomes" id="UP000297900"/>
    </source>
</evidence>
<dbReference type="PANTHER" id="PTHR37820:SF1">
    <property type="entry name" value="CELL DIVISION PROTEIN FTSQ"/>
    <property type="match status" value="1"/>
</dbReference>
<evidence type="ECO:0000256" key="1">
    <source>
        <dbReference type="ARBA" id="ARBA00004370"/>
    </source>
</evidence>
<dbReference type="HAMAP" id="MF_00912">
    <property type="entry name" value="DivIB"/>
    <property type="match status" value="1"/>
</dbReference>
<dbReference type="GO" id="GO:0032153">
    <property type="term" value="C:cell division site"/>
    <property type="evidence" value="ECO:0007669"/>
    <property type="project" value="UniProtKB-UniRule"/>
</dbReference>
<comment type="function">
    <text evidence="8">Cell division protein that may be involved in stabilizing or promoting the assembly of the division complex.</text>
</comment>
<proteinExistence type="inferred from homology"/>
<evidence type="ECO:0000256" key="7">
    <source>
        <dbReference type="ARBA" id="ARBA00023306"/>
    </source>
</evidence>
<evidence type="ECO:0000256" key="8">
    <source>
        <dbReference type="HAMAP-Rule" id="MF_00912"/>
    </source>
</evidence>
<dbReference type="PROSITE" id="PS51779">
    <property type="entry name" value="POTRA"/>
    <property type="match status" value="1"/>
</dbReference>
<dbReference type="InterPro" id="IPR050487">
    <property type="entry name" value="FtsQ_DivIB"/>
</dbReference>
<evidence type="ECO:0000313" key="10">
    <source>
        <dbReference type="EMBL" id="TFE31739.1"/>
    </source>
</evidence>
<reference evidence="10 11" key="1">
    <citation type="submission" date="2019-03" db="EMBL/GenBank/DDBJ databases">
        <title>Cohnella endophytica sp. nov., a novel endophytic bacterium isolated from bark of Sonneratia apetala.</title>
        <authorList>
            <person name="Tuo L."/>
        </authorList>
    </citation>
    <scope>NUCLEOTIDE SEQUENCE [LARGE SCALE GENOMIC DNA]</scope>
    <source>
        <strain evidence="10 11">CCTCC AB 208254</strain>
    </source>
</reference>
<comment type="subcellular location">
    <subcellularLocation>
        <location evidence="8">Cell membrane</location>
        <topology evidence="8">Single-pass type II membrane protein</topology>
    </subcellularLocation>
    <subcellularLocation>
        <location evidence="1">Membrane</location>
    </subcellularLocation>
    <text evidence="8">Localizes to the division septum.</text>
</comment>
<dbReference type="Gene3D" id="3.40.50.10960">
    <property type="match status" value="1"/>
</dbReference>
<name>A0A4Y8M9I0_9BACL</name>
<dbReference type="PANTHER" id="PTHR37820">
    <property type="entry name" value="CELL DIVISION PROTEIN DIVIB"/>
    <property type="match status" value="1"/>
</dbReference>
<dbReference type="InterPro" id="IPR013685">
    <property type="entry name" value="POTRA_FtsQ_type"/>
</dbReference>
<evidence type="ECO:0000256" key="2">
    <source>
        <dbReference type="ARBA" id="ARBA00022475"/>
    </source>
</evidence>
<dbReference type="InterPro" id="IPR026580">
    <property type="entry name" value="DivIB"/>
</dbReference>
<evidence type="ECO:0000259" key="9">
    <source>
        <dbReference type="PROSITE" id="PS51779"/>
    </source>
</evidence>
<keyword evidence="2 8" id="KW-1003">Cell membrane</keyword>
<keyword evidence="3 8" id="KW-0132">Cell division</keyword>
<feature type="domain" description="POTRA" evidence="9">
    <location>
        <begin position="55"/>
        <end position="123"/>
    </location>
</feature>